<organism evidence="1 2">
    <name type="scientific">Pontibacter populi</name>
    <dbReference type="NCBI Taxonomy" id="890055"/>
    <lineage>
        <taxon>Bacteria</taxon>
        <taxon>Pseudomonadati</taxon>
        <taxon>Bacteroidota</taxon>
        <taxon>Cytophagia</taxon>
        <taxon>Cytophagales</taxon>
        <taxon>Hymenobacteraceae</taxon>
        <taxon>Pontibacter</taxon>
    </lineage>
</organism>
<comment type="caution">
    <text evidence="1">The sequence shown here is derived from an EMBL/GenBank/DDBJ whole genome shotgun (WGS) entry which is preliminary data.</text>
</comment>
<protein>
    <submittedName>
        <fullName evidence="1">Gliding motility-associated C-terminal domain-containing protein</fullName>
    </submittedName>
</protein>
<gene>
    <name evidence="1" type="ORF">KYK27_15835</name>
</gene>
<dbReference type="Pfam" id="PF13585">
    <property type="entry name" value="CHU_C"/>
    <property type="match status" value="1"/>
</dbReference>
<evidence type="ECO:0000313" key="2">
    <source>
        <dbReference type="Proteomes" id="UP000774935"/>
    </source>
</evidence>
<name>A0ABS6XH59_9BACT</name>
<proteinExistence type="predicted"/>
<sequence length="434" mass="47265">MITVSEINLPVVDLGPDQIICQGSGIQLRAPVGAYTYKWSTGATTPSINVASEGNYWVQVTNTSSCTSTDNISIQVVPKPIVNLASLYQICPGEAITLNATTPGATYYWSTGAKTPTIDINSQGTYWVDITVNNCTFRYNTTVNYKALPSFSISGPTQFCETGTITLSVPDVGSIQWSNGATASSITVNEGGKYTVQTIVDGCTLRDEIVITRVALPTFSLGADLSICKGEKVILTAPANMKTYKWSTGATTPTIEVTSAGTYWAEITNSTGCSYRDEIIITQKQEPTISLPEIINACYGEIVTLNATTQGATYTWSNGQTSALINVTAPIDLSVKITVDGCEYERQIKVLSDECPIIPNIITPNNDGKNDTFVISGLNIDNIDIEIFNRWGKSIYKRMGYDNNWATESTGIYYYHIKSRLTQKDYKGWVEVVQ</sequence>
<dbReference type="NCBIfam" id="TIGR04131">
    <property type="entry name" value="Bac_Flav_CTERM"/>
    <property type="match status" value="1"/>
</dbReference>
<dbReference type="InterPro" id="IPR026341">
    <property type="entry name" value="T9SS_type_B"/>
</dbReference>
<evidence type="ECO:0000313" key="1">
    <source>
        <dbReference type="EMBL" id="MBW3366530.1"/>
    </source>
</evidence>
<reference evidence="1 2" key="1">
    <citation type="submission" date="2021-07" db="EMBL/GenBank/DDBJ databases">
        <authorList>
            <person name="Kim M.K."/>
        </authorList>
    </citation>
    <scope>NUCLEOTIDE SEQUENCE [LARGE SCALE GENOMIC DNA]</scope>
    <source>
        <strain evidence="1 2">HLY7-15</strain>
    </source>
</reference>
<accession>A0ABS6XH59</accession>
<keyword evidence="2" id="KW-1185">Reference proteome</keyword>
<dbReference type="Proteomes" id="UP000774935">
    <property type="component" value="Unassembled WGS sequence"/>
</dbReference>
<dbReference type="RefSeq" id="WP_199111283.1">
    <property type="nucleotide sequence ID" value="NZ_JAHWXQ010000005.1"/>
</dbReference>
<dbReference type="EMBL" id="JAHWXQ010000005">
    <property type="protein sequence ID" value="MBW3366530.1"/>
    <property type="molecule type" value="Genomic_DNA"/>
</dbReference>